<dbReference type="Proteomes" id="UP000828390">
    <property type="component" value="Unassembled WGS sequence"/>
</dbReference>
<feature type="region of interest" description="Disordered" evidence="1">
    <location>
        <begin position="19"/>
        <end position="91"/>
    </location>
</feature>
<evidence type="ECO:0000313" key="2">
    <source>
        <dbReference type="EMBL" id="KAH3846849.1"/>
    </source>
</evidence>
<dbReference type="AlphaFoldDB" id="A0A9D4KW88"/>
<gene>
    <name evidence="2" type="ORF">DPMN_089155</name>
</gene>
<evidence type="ECO:0000256" key="1">
    <source>
        <dbReference type="SAM" id="MobiDB-lite"/>
    </source>
</evidence>
<reference evidence="2" key="2">
    <citation type="submission" date="2020-11" db="EMBL/GenBank/DDBJ databases">
        <authorList>
            <person name="McCartney M.A."/>
            <person name="Auch B."/>
            <person name="Kono T."/>
            <person name="Mallez S."/>
            <person name="Becker A."/>
            <person name="Gohl D.M."/>
            <person name="Silverstein K.A.T."/>
            <person name="Koren S."/>
            <person name="Bechman K.B."/>
            <person name="Herman A."/>
            <person name="Abrahante J.E."/>
            <person name="Garbe J."/>
        </authorList>
    </citation>
    <scope>NUCLEOTIDE SEQUENCE</scope>
    <source>
        <strain evidence="2">Duluth1</strain>
        <tissue evidence="2">Whole animal</tissue>
    </source>
</reference>
<organism evidence="2 3">
    <name type="scientific">Dreissena polymorpha</name>
    <name type="common">Zebra mussel</name>
    <name type="synonym">Mytilus polymorpha</name>
    <dbReference type="NCBI Taxonomy" id="45954"/>
    <lineage>
        <taxon>Eukaryota</taxon>
        <taxon>Metazoa</taxon>
        <taxon>Spiralia</taxon>
        <taxon>Lophotrochozoa</taxon>
        <taxon>Mollusca</taxon>
        <taxon>Bivalvia</taxon>
        <taxon>Autobranchia</taxon>
        <taxon>Heteroconchia</taxon>
        <taxon>Euheterodonta</taxon>
        <taxon>Imparidentia</taxon>
        <taxon>Neoheterodontei</taxon>
        <taxon>Myida</taxon>
        <taxon>Dreissenoidea</taxon>
        <taxon>Dreissenidae</taxon>
        <taxon>Dreissena</taxon>
    </lineage>
</organism>
<sequence length="105" mass="12166">MWTFCFECFCRAEKIHLIKSQKRTKKNPEQGRKKNAHRTTGEGEPLSKKAKPAIEETVSTGTSEEVHVDAKPLEPIEKADEKQKDQQSRFFRLLRKDEDPVRLGI</sequence>
<accession>A0A9D4KW88</accession>
<keyword evidence="3" id="KW-1185">Reference proteome</keyword>
<dbReference type="EMBL" id="JAIWYP010000003">
    <property type="protein sequence ID" value="KAH3846849.1"/>
    <property type="molecule type" value="Genomic_DNA"/>
</dbReference>
<evidence type="ECO:0000313" key="3">
    <source>
        <dbReference type="Proteomes" id="UP000828390"/>
    </source>
</evidence>
<comment type="caution">
    <text evidence="2">The sequence shown here is derived from an EMBL/GenBank/DDBJ whole genome shotgun (WGS) entry which is preliminary data.</text>
</comment>
<protein>
    <submittedName>
        <fullName evidence="2">Uncharacterized protein</fullName>
    </submittedName>
</protein>
<reference evidence="2" key="1">
    <citation type="journal article" date="2019" name="bioRxiv">
        <title>The Genome of the Zebra Mussel, Dreissena polymorpha: A Resource for Invasive Species Research.</title>
        <authorList>
            <person name="McCartney M.A."/>
            <person name="Auch B."/>
            <person name="Kono T."/>
            <person name="Mallez S."/>
            <person name="Zhang Y."/>
            <person name="Obille A."/>
            <person name="Becker A."/>
            <person name="Abrahante J.E."/>
            <person name="Garbe J."/>
            <person name="Badalamenti J.P."/>
            <person name="Herman A."/>
            <person name="Mangelson H."/>
            <person name="Liachko I."/>
            <person name="Sullivan S."/>
            <person name="Sone E.D."/>
            <person name="Koren S."/>
            <person name="Silverstein K.A.T."/>
            <person name="Beckman K.B."/>
            <person name="Gohl D.M."/>
        </authorList>
    </citation>
    <scope>NUCLEOTIDE SEQUENCE</scope>
    <source>
        <strain evidence="2">Duluth1</strain>
        <tissue evidence="2">Whole animal</tissue>
    </source>
</reference>
<proteinExistence type="predicted"/>
<feature type="compositionally biased region" description="Basic and acidic residues" evidence="1">
    <location>
        <begin position="64"/>
        <end position="87"/>
    </location>
</feature>
<name>A0A9D4KW88_DREPO</name>